<comment type="subcellular location">
    <subcellularLocation>
        <location evidence="1">Mitochondrion</location>
    </subcellularLocation>
</comment>
<dbReference type="SUPFAM" id="SSF160909">
    <property type="entry name" value="ATP12-like"/>
    <property type="match status" value="1"/>
</dbReference>
<evidence type="ECO:0000256" key="3">
    <source>
        <dbReference type="ARBA" id="ARBA00022946"/>
    </source>
</evidence>
<evidence type="ECO:0000313" key="7">
    <source>
        <dbReference type="Proteomes" id="UP000262825"/>
    </source>
</evidence>
<comment type="similarity">
    <text evidence="2">Belongs to the ATP12 family.</text>
</comment>
<organism evidence="6 7">
    <name type="scientific">Saccharomycodes ludwigii</name>
    <dbReference type="NCBI Taxonomy" id="36035"/>
    <lineage>
        <taxon>Eukaryota</taxon>
        <taxon>Fungi</taxon>
        <taxon>Dikarya</taxon>
        <taxon>Ascomycota</taxon>
        <taxon>Saccharomycotina</taxon>
        <taxon>Saccharomycetes</taxon>
        <taxon>Saccharomycodales</taxon>
        <taxon>Saccharomycodaceae</taxon>
        <taxon>Saccharomycodes</taxon>
    </lineage>
</organism>
<keyword evidence="4" id="KW-0496">Mitochondrion</keyword>
<accession>A0A376BAG0</accession>
<dbReference type="GO" id="GO:0033615">
    <property type="term" value="P:mitochondrial proton-transporting ATP synthase complex assembly"/>
    <property type="evidence" value="ECO:0007669"/>
    <property type="project" value="TreeGrafter"/>
</dbReference>
<dbReference type="Gene3D" id="3.30.2180.10">
    <property type="entry name" value="ATP12-like"/>
    <property type="match status" value="1"/>
</dbReference>
<evidence type="ECO:0000256" key="5">
    <source>
        <dbReference type="ARBA" id="ARBA00023186"/>
    </source>
</evidence>
<evidence type="ECO:0000256" key="1">
    <source>
        <dbReference type="ARBA" id="ARBA00004173"/>
    </source>
</evidence>
<protein>
    <submittedName>
        <fullName evidence="6">Related to Protein ATP12, mitochondrial</fullName>
    </submittedName>
</protein>
<dbReference type="InterPro" id="IPR042272">
    <property type="entry name" value="ATP12_ATP_synth-F1-assembly_N"/>
</dbReference>
<dbReference type="Proteomes" id="UP000262825">
    <property type="component" value="Unassembled WGS sequence"/>
</dbReference>
<evidence type="ECO:0000313" key="6">
    <source>
        <dbReference type="EMBL" id="SSD61673.1"/>
    </source>
</evidence>
<name>A0A376BAG0_9ASCO</name>
<evidence type="ECO:0000256" key="2">
    <source>
        <dbReference type="ARBA" id="ARBA00008231"/>
    </source>
</evidence>
<reference evidence="7" key="1">
    <citation type="submission" date="2018-06" db="EMBL/GenBank/DDBJ databases">
        <authorList>
            <person name="Guldener U."/>
        </authorList>
    </citation>
    <scope>NUCLEOTIDE SEQUENCE [LARGE SCALE GENOMIC DNA]</scope>
    <source>
        <strain evidence="7">UTAD17</strain>
    </source>
</reference>
<evidence type="ECO:0000256" key="4">
    <source>
        <dbReference type="ARBA" id="ARBA00023128"/>
    </source>
</evidence>
<dbReference type="GO" id="GO:0005739">
    <property type="term" value="C:mitochondrion"/>
    <property type="evidence" value="ECO:0007669"/>
    <property type="project" value="UniProtKB-SubCell"/>
</dbReference>
<dbReference type="PANTHER" id="PTHR21013:SF10">
    <property type="entry name" value="ATP SYNTHASE MITOCHONDRIAL F1 COMPLEX ASSEMBLY FACTOR 2"/>
    <property type="match status" value="1"/>
</dbReference>
<gene>
    <name evidence="6" type="ORF">SCODWIG_03434</name>
</gene>
<dbReference type="InterPro" id="IPR011419">
    <property type="entry name" value="ATP12_ATP_synth-F1-assembly"/>
</dbReference>
<keyword evidence="7" id="KW-1185">Reference proteome</keyword>
<dbReference type="InterPro" id="IPR023335">
    <property type="entry name" value="ATP12_ortho_dom_sf"/>
</dbReference>
<dbReference type="AlphaFoldDB" id="A0A376BAG0"/>
<proteinExistence type="inferred from homology"/>
<dbReference type="Pfam" id="PF07542">
    <property type="entry name" value="ATP12"/>
    <property type="match status" value="1"/>
</dbReference>
<keyword evidence="5" id="KW-0143">Chaperone</keyword>
<dbReference type="EMBL" id="UFAJ01000826">
    <property type="protein sequence ID" value="SSD61673.1"/>
    <property type="molecule type" value="Genomic_DNA"/>
</dbReference>
<dbReference type="VEuPathDB" id="FungiDB:SCODWIG_03434"/>
<dbReference type="Gene3D" id="1.10.3580.10">
    <property type="entry name" value="ATP12 ATPase"/>
    <property type="match status" value="1"/>
</dbReference>
<keyword evidence="3" id="KW-0809">Transit peptide</keyword>
<dbReference type="PANTHER" id="PTHR21013">
    <property type="entry name" value="ATP SYNTHASE MITOCHONDRIAL F1 COMPLEX ASSEMBLY FACTOR 2/ATP12 PROTEIN, MITOCHONDRIAL PRECURSOR"/>
    <property type="match status" value="1"/>
</dbReference>
<sequence length="347" mass="39177">MYRPILSSSKRNLSKLLFTTSNYNAARSNLISIRYMATSTPLGVDTSIENNLKTETNKLSKTLSKFWEKVEIINENDPKNGKHKLTITLDSKPIKTLLGNKLQVDTDREYLALMLLNEWSTLPSLKIKSHSLPLTSIVSRCIDLENALNDLDLLNSDPELAAKIGCKDRSTISNLLLRYLDTDTLLCFSPKKDLDGALRTEQDELYLPIIKKIEQFLTPYGPEKASGEKEKVHLEILDAEVHGLRGNQQNELTKKAATNFMNQLSLWDLVVFEKTVLTTKSFICGILLLKSNEFGVDMETIAKLSTLETIHQTARWGEVEDTHDVAKRDIRRNINAAAIVAYKEPNV</sequence>